<dbReference type="Proteomes" id="UP000196368">
    <property type="component" value="Unassembled WGS sequence"/>
</dbReference>
<keyword evidence="2" id="KW-1185">Reference proteome</keyword>
<gene>
    <name evidence="1" type="ORF">B5F75_04010</name>
</gene>
<accession>A0A1Y4DJ94</accession>
<evidence type="ECO:0000313" key="1">
    <source>
        <dbReference type="EMBL" id="OUO57018.1"/>
    </source>
</evidence>
<dbReference type="RefSeq" id="WP_087288182.1">
    <property type="nucleotide sequence ID" value="NZ_NFJD01000002.1"/>
</dbReference>
<name>A0A1Y4DJ94_9BACT</name>
<reference evidence="2" key="1">
    <citation type="submission" date="2017-04" db="EMBL/GenBank/DDBJ databases">
        <title>Function of individual gut microbiota members based on whole genome sequencing of pure cultures obtained from chicken caecum.</title>
        <authorList>
            <person name="Medvecky M."/>
            <person name="Cejkova D."/>
            <person name="Polansky O."/>
            <person name="Karasova D."/>
            <person name="Kubasova T."/>
            <person name="Cizek A."/>
            <person name="Rychlik I."/>
        </authorList>
    </citation>
    <scope>NUCLEOTIDE SEQUENCE [LARGE SCALE GENOMIC DNA]</scope>
    <source>
        <strain evidence="2">An273</strain>
    </source>
</reference>
<proteinExistence type="predicted"/>
<dbReference type="EMBL" id="NFJD01000002">
    <property type="protein sequence ID" value="OUO57018.1"/>
    <property type="molecule type" value="Genomic_DNA"/>
</dbReference>
<dbReference type="AlphaFoldDB" id="A0A1Y4DJ94"/>
<sequence length="98" mass="10880">MLGTKIKKEEMLSEAYQQAAKWCNEHQAEMKLEGDYFVVVKTPAPAAPTAEELVQAKEAQMGLTRAVRELVLAENSGASEYVRKQAQEIEAMAAPLRE</sequence>
<organism evidence="1 2">
    <name type="scientific">Candidatus Avelusimicrobium gallicola</name>
    <dbReference type="NCBI Taxonomy" id="2562704"/>
    <lineage>
        <taxon>Bacteria</taxon>
        <taxon>Pseudomonadati</taxon>
        <taxon>Elusimicrobiota</taxon>
        <taxon>Elusimicrobia</taxon>
        <taxon>Elusimicrobiales</taxon>
        <taxon>Elusimicrobiaceae</taxon>
        <taxon>Candidatus Avelusimicrobium</taxon>
    </lineage>
</organism>
<evidence type="ECO:0000313" key="2">
    <source>
        <dbReference type="Proteomes" id="UP000196368"/>
    </source>
</evidence>
<dbReference type="OrthoDB" id="8785919at2"/>
<protein>
    <submittedName>
        <fullName evidence="1">Uncharacterized protein</fullName>
    </submittedName>
</protein>
<comment type="caution">
    <text evidence="1">The sequence shown here is derived from an EMBL/GenBank/DDBJ whole genome shotgun (WGS) entry which is preliminary data.</text>
</comment>